<organism evidence="1 2">
    <name type="scientific">Nocardia higoensis</name>
    <dbReference type="NCBI Taxonomy" id="228599"/>
    <lineage>
        <taxon>Bacteria</taxon>
        <taxon>Bacillati</taxon>
        <taxon>Actinomycetota</taxon>
        <taxon>Actinomycetes</taxon>
        <taxon>Mycobacteriales</taxon>
        <taxon>Nocardiaceae</taxon>
        <taxon>Nocardia</taxon>
    </lineage>
</organism>
<reference evidence="1 2" key="1">
    <citation type="submission" date="2020-10" db="EMBL/GenBank/DDBJ databases">
        <title>Identification of Nocardia species via Next-generation sequencing and recognition of intraspecies genetic diversity.</title>
        <authorList>
            <person name="Li P."/>
            <person name="Li P."/>
            <person name="Lu B."/>
        </authorList>
    </citation>
    <scope>NUCLEOTIDE SEQUENCE [LARGE SCALE GENOMIC DNA]</scope>
    <source>
        <strain evidence="1 2">BJ06-0143</strain>
    </source>
</reference>
<evidence type="ECO:0000313" key="2">
    <source>
        <dbReference type="Proteomes" id="UP000707731"/>
    </source>
</evidence>
<accession>A0ABS0DIG7</accession>
<proteinExistence type="predicted"/>
<comment type="caution">
    <text evidence="1">The sequence shown here is derived from an EMBL/GenBank/DDBJ whole genome shotgun (WGS) entry which is preliminary data.</text>
</comment>
<protein>
    <submittedName>
        <fullName evidence="1">Uncharacterized protein</fullName>
    </submittedName>
</protein>
<dbReference type="Proteomes" id="UP000707731">
    <property type="component" value="Unassembled WGS sequence"/>
</dbReference>
<gene>
    <name evidence="1" type="ORF">IU449_24620</name>
</gene>
<name>A0ABS0DIG7_9NOCA</name>
<dbReference type="RefSeq" id="WP_195004529.1">
    <property type="nucleotide sequence ID" value="NZ_JADLQN010000006.1"/>
</dbReference>
<dbReference type="EMBL" id="JADLQN010000006">
    <property type="protein sequence ID" value="MBF6357693.1"/>
    <property type="molecule type" value="Genomic_DNA"/>
</dbReference>
<sequence length="163" mass="18983">MSEIENLERNPHFGKAPGQWLTLKIHLGEDSDVEKKILGVMRQWIVATEPDRPHHLRIDDFPSGKSVDAVPGDLGAYLKSFLPDWFIESFEGHSRQEMRENENLWDYDSWVYAMENRVWSWWGHSRNDSMLVVQLQLDSWPYSIGPLRYLAWVAGGNLVSVEE</sequence>
<keyword evidence="2" id="KW-1185">Reference proteome</keyword>
<evidence type="ECO:0000313" key="1">
    <source>
        <dbReference type="EMBL" id="MBF6357693.1"/>
    </source>
</evidence>